<dbReference type="InterPro" id="IPR036291">
    <property type="entry name" value="NAD(P)-bd_dom_sf"/>
</dbReference>
<dbReference type="PANTHER" id="PTHR14239">
    <property type="entry name" value="DUDULIN-RELATED"/>
    <property type="match status" value="1"/>
</dbReference>
<evidence type="ECO:0000313" key="3">
    <source>
        <dbReference type="EMBL" id="PMS32637.1"/>
    </source>
</evidence>
<dbReference type="OrthoDB" id="5499754at2"/>
<evidence type="ECO:0000259" key="2">
    <source>
        <dbReference type="Pfam" id="PF03807"/>
    </source>
</evidence>
<reference evidence="3 4" key="1">
    <citation type="submission" date="2018-01" db="EMBL/GenBank/DDBJ databases">
        <title>Whole genome analyses suggest that Burkholderia sensu lato contains two further novel genera in the rhizoxinica-symbiotica group Mycetohabitans gen. nov., and Trinickia gen. nov.: implications for the evolution of diazotrophy and nodulation in the Burkholderiaceae.</title>
        <authorList>
            <person name="Estrada-de los Santos P."/>
            <person name="Palmer M."/>
            <person name="Chavez-Ramirez B."/>
            <person name="Beukes C."/>
            <person name="Steenkamp E.T."/>
            <person name="Hirsch A.M."/>
            <person name="Manyaka P."/>
            <person name="Maluk M."/>
            <person name="Lafos M."/>
            <person name="Crook M."/>
            <person name="Gross E."/>
            <person name="Simon M.F."/>
            <person name="Bueno dos Reis Junior F."/>
            <person name="Poole P.S."/>
            <person name="Venter S.N."/>
            <person name="James E.K."/>
        </authorList>
    </citation>
    <scope>NUCLEOTIDE SEQUENCE [LARGE SCALE GENOMIC DNA]</scope>
    <source>
        <strain evidence="3 4">JPY 581</strain>
    </source>
</reference>
<sequence>METKRIDTVGFIGSGGINSRIARLAVEAGFHVLLSNSRGPESLRDLITELGPRAKAVTPAEAAEAADLVVLSVPFGKFDRIPVEPLVGKAVIDTMNYYPVRDGNVEALDRREITSSELIQAHLKGARLVKALYNLDMFHLENGARPSSHRKPWALPIAGDDDEAKALVSEFMERIGYEAVDCGRLADCWRIEADTPVYVLPYVGEMPSGLSKEDAMYWYKQDNAAVVGRDDVLRMAGQATRDFVVGGKRETMPSVWIDWIMWFNRQ</sequence>
<dbReference type="Gene3D" id="3.40.50.720">
    <property type="entry name" value="NAD(P)-binding Rossmann-like Domain"/>
    <property type="match status" value="1"/>
</dbReference>
<dbReference type="InterPro" id="IPR051267">
    <property type="entry name" value="STEAP_metalloreductase"/>
</dbReference>
<organism evidence="3 4">
    <name type="scientific">Trinickia symbiotica</name>
    <dbReference type="NCBI Taxonomy" id="863227"/>
    <lineage>
        <taxon>Bacteria</taxon>
        <taxon>Pseudomonadati</taxon>
        <taxon>Pseudomonadota</taxon>
        <taxon>Betaproteobacteria</taxon>
        <taxon>Burkholderiales</taxon>
        <taxon>Burkholderiaceae</taxon>
        <taxon>Trinickia</taxon>
    </lineage>
</organism>
<name>A0A2N7WTB7_9BURK</name>
<evidence type="ECO:0000313" key="4">
    <source>
        <dbReference type="Proteomes" id="UP000235777"/>
    </source>
</evidence>
<dbReference type="InterPro" id="IPR028939">
    <property type="entry name" value="P5C_Rdtase_cat_N"/>
</dbReference>
<feature type="domain" description="Pyrroline-5-carboxylate reductase catalytic N-terminal" evidence="2">
    <location>
        <begin position="8"/>
        <end position="97"/>
    </location>
</feature>
<dbReference type="STRING" id="863227.GCA_000373005_03280"/>
<proteinExistence type="predicted"/>
<dbReference type="Proteomes" id="UP000235777">
    <property type="component" value="Unassembled WGS sequence"/>
</dbReference>
<dbReference type="EMBL" id="PNYC01000021">
    <property type="protein sequence ID" value="PMS32637.1"/>
    <property type="molecule type" value="Genomic_DNA"/>
</dbReference>
<dbReference type="GO" id="GO:0016491">
    <property type="term" value="F:oxidoreductase activity"/>
    <property type="evidence" value="ECO:0007669"/>
    <property type="project" value="UniProtKB-KW"/>
</dbReference>
<dbReference type="SUPFAM" id="SSF51735">
    <property type="entry name" value="NAD(P)-binding Rossmann-fold domains"/>
    <property type="match status" value="1"/>
</dbReference>
<comment type="caution">
    <text evidence="3">The sequence shown here is derived from an EMBL/GenBank/DDBJ whole genome shotgun (WGS) entry which is preliminary data.</text>
</comment>
<dbReference type="AlphaFoldDB" id="A0A2N7WTB7"/>
<gene>
    <name evidence="3" type="ORF">C0Z20_26065</name>
</gene>
<evidence type="ECO:0000256" key="1">
    <source>
        <dbReference type="ARBA" id="ARBA00023002"/>
    </source>
</evidence>
<keyword evidence="1" id="KW-0560">Oxidoreductase</keyword>
<dbReference type="Pfam" id="PF03807">
    <property type="entry name" value="F420_oxidored"/>
    <property type="match status" value="1"/>
</dbReference>
<keyword evidence="4" id="KW-1185">Reference proteome</keyword>
<dbReference type="RefSeq" id="WP_018441864.1">
    <property type="nucleotide sequence ID" value="NZ_KB890180.1"/>
</dbReference>
<protein>
    <submittedName>
        <fullName evidence="3">Oxidoreductase</fullName>
    </submittedName>
</protein>
<accession>A0A2N7WTB7</accession>